<dbReference type="RefSeq" id="WP_380624725.1">
    <property type="nucleotide sequence ID" value="NZ_JBHSDK010000036.1"/>
</dbReference>
<accession>A0ABV8U4E1</accession>
<gene>
    <name evidence="1" type="ORF">ACFPET_20520</name>
</gene>
<evidence type="ECO:0000313" key="1">
    <source>
        <dbReference type="EMBL" id="MFC4337585.1"/>
    </source>
</evidence>
<evidence type="ECO:0000313" key="2">
    <source>
        <dbReference type="Proteomes" id="UP001595823"/>
    </source>
</evidence>
<dbReference type="Proteomes" id="UP001595823">
    <property type="component" value="Unassembled WGS sequence"/>
</dbReference>
<keyword evidence="2" id="KW-1185">Reference proteome</keyword>
<protein>
    <submittedName>
        <fullName evidence="1">Uncharacterized protein</fullName>
    </submittedName>
</protein>
<dbReference type="EMBL" id="JBHSDK010000036">
    <property type="protein sequence ID" value="MFC4337585.1"/>
    <property type="molecule type" value="Genomic_DNA"/>
</dbReference>
<proteinExistence type="predicted"/>
<comment type="caution">
    <text evidence="1">The sequence shown here is derived from an EMBL/GenBank/DDBJ whole genome shotgun (WGS) entry which is preliminary data.</text>
</comment>
<organism evidence="1 2">
    <name type="scientific">Salininema proteolyticum</name>
    <dbReference type="NCBI Taxonomy" id="1607685"/>
    <lineage>
        <taxon>Bacteria</taxon>
        <taxon>Bacillati</taxon>
        <taxon>Actinomycetota</taxon>
        <taxon>Actinomycetes</taxon>
        <taxon>Glycomycetales</taxon>
        <taxon>Glycomycetaceae</taxon>
        <taxon>Salininema</taxon>
    </lineage>
</organism>
<reference evidence="2" key="1">
    <citation type="journal article" date="2019" name="Int. J. Syst. Evol. Microbiol.">
        <title>The Global Catalogue of Microorganisms (GCM) 10K type strain sequencing project: providing services to taxonomists for standard genome sequencing and annotation.</title>
        <authorList>
            <consortium name="The Broad Institute Genomics Platform"/>
            <consortium name="The Broad Institute Genome Sequencing Center for Infectious Disease"/>
            <person name="Wu L."/>
            <person name="Ma J."/>
        </authorList>
    </citation>
    <scope>NUCLEOTIDE SEQUENCE [LARGE SCALE GENOMIC DNA]</scope>
    <source>
        <strain evidence="2">IBRC-M 10908</strain>
    </source>
</reference>
<sequence length="119" mass="13189">MGDFENLTDREFMAQVAKRPGMYTGFVSYERMVHFLTGYDIGQRRSGAQGLDGFPEWLVARVGRSSSLGWPHLALLAAFPDRDLNPYRLAGEEESEVVAGLFVVLDQFLAEREASGAAT</sequence>
<name>A0ABV8U4E1_9ACTN</name>